<feature type="domain" description="SGNH hydrolase-type esterase" evidence="1">
    <location>
        <begin position="479"/>
        <end position="680"/>
    </location>
</feature>
<dbReference type="InterPro" id="IPR013830">
    <property type="entry name" value="SGNH_hydro"/>
</dbReference>
<dbReference type="InterPro" id="IPR036514">
    <property type="entry name" value="SGNH_hydro_sf"/>
</dbReference>
<dbReference type="Gene3D" id="3.40.50.1110">
    <property type="entry name" value="SGNH hydrolase"/>
    <property type="match status" value="1"/>
</dbReference>
<dbReference type="CDD" id="cd00229">
    <property type="entry name" value="SGNH_hydrolase"/>
    <property type="match status" value="1"/>
</dbReference>
<evidence type="ECO:0000259" key="1">
    <source>
        <dbReference type="Pfam" id="PF13472"/>
    </source>
</evidence>
<dbReference type="SUPFAM" id="SSF52266">
    <property type="entry name" value="SGNH hydrolase"/>
    <property type="match status" value="1"/>
</dbReference>
<reference evidence="2" key="1">
    <citation type="journal article" date="2021" name="Proc. Natl. Acad. Sci. U.S.A.">
        <title>A Catalog of Tens of Thousands of Viruses from Human Metagenomes Reveals Hidden Associations with Chronic Diseases.</title>
        <authorList>
            <person name="Tisza M.J."/>
            <person name="Buck C.B."/>
        </authorList>
    </citation>
    <scope>NUCLEOTIDE SEQUENCE</scope>
    <source>
        <strain evidence="2">CtbbV81</strain>
    </source>
</reference>
<evidence type="ECO:0000313" key="2">
    <source>
        <dbReference type="EMBL" id="DAF65362.1"/>
    </source>
</evidence>
<proteinExistence type="predicted"/>
<dbReference type="EMBL" id="BK032878">
    <property type="protein sequence ID" value="DAF65362.1"/>
    <property type="molecule type" value="Genomic_DNA"/>
</dbReference>
<name>A0A8S5TQD9_9CAUD</name>
<organism evidence="2">
    <name type="scientific">Siphoviridae sp. ctbbV81</name>
    <dbReference type="NCBI Taxonomy" id="2827900"/>
    <lineage>
        <taxon>Viruses</taxon>
        <taxon>Duplodnaviria</taxon>
        <taxon>Heunggongvirae</taxon>
        <taxon>Uroviricota</taxon>
        <taxon>Caudoviricetes</taxon>
    </lineage>
</organism>
<dbReference type="Pfam" id="PF13472">
    <property type="entry name" value="Lipase_GDSL_2"/>
    <property type="match status" value="1"/>
</dbReference>
<sequence>MALTAKKVYAILKRQISDMEAKLNSPVRYRGTVATADLLPLNPDIGDMYNIESKSVYGEAGMNVAWNGVVWDTMGAPIDMSLYIKSSELADWVKQQNKPIYTANEVGALPADTKIPSKTSELKNDSGFLTKVPDSYLNGTDTTLKESGKAADAKAAGDKFTEMSADISKKLDKNQGSENSGKVAGINEVGDIVPMFPMGVEYNSETNCLEFGSDQKMELNQGIGLDSTLTKTGSAADAGAVGEITNSLKEDNTKYIGIFNDSLFNKKYDLLYGSKWILGSIKNGQTTDVKNRIRTENIDISNMSKEFNVTIEDGYMWNFYDFDNLYAGLEWKNGGSFNWEEHGSPKHVAFLVKKSDDSEIANVLETSSKIKIKFSLFDTFYTDRHMISESASLSTYLENGCYGCNSTIIDTIPDKPNFIKKGFILFVNNVNYSIGNNFIKTQHIYDREGNCGYRMITASGTVDEWICLHNQQKEKLISIGDSIPLGTWSWLDEGGYQHTAVDTAISYVQVMCDILGLENLNYCHGGLGWLRTANDGTVLRQLLTTIDFSVAKTVFIQLGTNDWNYNLGLGEITDTKDSETVCGGIRYAIEYIIEHNPLVKLCVVLPFNRAPYGASYQYNWGYGGYNGSKKTLKDYCTAIKTICEEYGVQYIDCTLNSAIGRLNIKSMCPDGTHPSKEAHNILGHEFAGRYPFN</sequence>
<accession>A0A8S5TQD9</accession>
<protein>
    <submittedName>
        <fullName evidence="2">GDSL like Lipase Acylhydrolase</fullName>
    </submittedName>
</protein>